<accession>A0AA86SQK1</accession>
<dbReference type="Proteomes" id="UP001189624">
    <property type="component" value="Chromosome 4"/>
</dbReference>
<dbReference type="AlphaFoldDB" id="A0AA86SQK1"/>
<evidence type="ECO:0000313" key="2">
    <source>
        <dbReference type="Proteomes" id="UP001189624"/>
    </source>
</evidence>
<proteinExistence type="predicted"/>
<reference evidence="1" key="1">
    <citation type="submission" date="2023-10" db="EMBL/GenBank/DDBJ databases">
        <authorList>
            <person name="Domelevo Entfellner J.-B."/>
        </authorList>
    </citation>
    <scope>NUCLEOTIDE SEQUENCE</scope>
</reference>
<dbReference type="Gramene" id="rna-AYBTSS11_LOCUS13104">
    <property type="protein sequence ID" value="CAJ1948276.1"/>
    <property type="gene ID" value="gene-AYBTSS11_LOCUS13104"/>
</dbReference>
<name>A0AA86SQK1_9FABA</name>
<dbReference type="EMBL" id="OY731401">
    <property type="protein sequence ID" value="CAJ1948276.1"/>
    <property type="molecule type" value="Genomic_DNA"/>
</dbReference>
<organism evidence="1 2">
    <name type="scientific">Sphenostylis stenocarpa</name>
    <dbReference type="NCBI Taxonomy" id="92480"/>
    <lineage>
        <taxon>Eukaryota</taxon>
        <taxon>Viridiplantae</taxon>
        <taxon>Streptophyta</taxon>
        <taxon>Embryophyta</taxon>
        <taxon>Tracheophyta</taxon>
        <taxon>Spermatophyta</taxon>
        <taxon>Magnoliopsida</taxon>
        <taxon>eudicotyledons</taxon>
        <taxon>Gunneridae</taxon>
        <taxon>Pentapetalae</taxon>
        <taxon>rosids</taxon>
        <taxon>fabids</taxon>
        <taxon>Fabales</taxon>
        <taxon>Fabaceae</taxon>
        <taxon>Papilionoideae</taxon>
        <taxon>50 kb inversion clade</taxon>
        <taxon>NPAAA clade</taxon>
        <taxon>indigoferoid/millettioid clade</taxon>
        <taxon>Phaseoleae</taxon>
        <taxon>Sphenostylis</taxon>
    </lineage>
</organism>
<protein>
    <submittedName>
        <fullName evidence="1">Uncharacterized protein</fullName>
    </submittedName>
</protein>
<evidence type="ECO:0000313" key="1">
    <source>
        <dbReference type="EMBL" id="CAJ1948276.1"/>
    </source>
</evidence>
<sequence length="82" mass="9187">MEEKLRNVAEDNFISIMGLGAVTWTNYLRKRLQLTIRSLHTLTGNQLDQILMSPHLASLDVPDIWSPNSSSGIIPAIHKSCK</sequence>
<gene>
    <name evidence="1" type="ORF">AYBTSS11_LOCUS13104</name>
</gene>
<keyword evidence="2" id="KW-1185">Reference proteome</keyword>